<dbReference type="EMBL" id="MDYN01000014">
    <property type="protein sequence ID" value="OQD84170.1"/>
    <property type="molecule type" value="Genomic_DNA"/>
</dbReference>
<evidence type="ECO:0000313" key="4">
    <source>
        <dbReference type="EMBL" id="OQD84170.1"/>
    </source>
</evidence>
<dbReference type="PANTHER" id="PTHR43618">
    <property type="entry name" value="7-ALPHA-HYDROXYSTEROID DEHYDROGENASE"/>
    <property type="match status" value="1"/>
</dbReference>
<sequence length="228" mass="25165">MGRLDVVVSNGGWTRIRNLDDLDQNVDENDWDQCFNINVKSHLFLLHAARKYLDETQGSFVTVASVAGSYSVTKAAQIHMVKCIARAVGPKTRVNSVSPGILMTGWGQKFPIEHLQTAKDVTLLKRVATVEDVAEAVQMLALNTSLTGHNMAFTWHLVSEVVEEPKDLLPAAMHIACGITYTNGAVMRALTQLINLGYGISYSEARELELNIDTKSFEDLRSSREANC</sequence>
<evidence type="ECO:0000256" key="3">
    <source>
        <dbReference type="ARBA" id="ARBA00023002"/>
    </source>
</evidence>
<evidence type="ECO:0000313" key="5">
    <source>
        <dbReference type="Proteomes" id="UP000191672"/>
    </source>
</evidence>
<accession>A0A1V6Q4J1</accession>
<dbReference type="AlphaFoldDB" id="A0A1V6Q4J1"/>
<reference evidence="5" key="1">
    <citation type="journal article" date="2017" name="Nat. Microbiol.">
        <title>Global analysis of biosynthetic gene clusters reveals vast potential of secondary metabolite production in Penicillium species.</title>
        <authorList>
            <person name="Nielsen J.C."/>
            <person name="Grijseels S."/>
            <person name="Prigent S."/>
            <person name="Ji B."/>
            <person name="Dainat J."/>
            <person name="Nielsen K.F."/>
            <person name="Frisvad J.C."/>
            <person name="Workman M."/>
            <person name="Nielsen J."/>
        </authorList>
    </citation>
    <scope>NUCLEOTIDE SEQUENCE [LARGE SCALE GENOMIC DNA]</scope>
    <source>
        <strain evidence="5">IBT 31811</strain>
    </source>
</reference>
<dbReference type="Proteomes" id="UP000191672">
    <property type="component" value="Unassembled WGS sequence"/>
</dbReference>
<dbReference type="SUPFAM" id="SSF51735">
    <property type="entry name" value="NAD(P)-binding Rossmann-fold domains"/>
    <property type="match status" value="1"/>
</dbReference>
<keyword evidence="3" id="KW-0560">Oxidoreductase</keyword>
<evidence type="ECO:0000256" key="2">
    <source>
        <dbReference type="ARBA" id="ARBA00022857"/>
    </source>
</evidence>
<dbReference type="InterPro" id="IPR036291">
    <property type="entry name" value="NAD(P)-bd_dom_sf"/>
</dbReference>
<dbReference type="InterPro" id="IPR052178">
    <property type="entry name" value="Sec_Metab_Biosynth_SDR"/>
</dbReference>
<comment type="similarity">
    <text evidence="1">Belongs to the short-chain dehydrogenases/reductases (SDR) family.</text>
</comment>
<evidence type="ECO:0000256" key="1">
    <source>
        <dbReference type="ARBA" id="ARBA00006484"/>
    </source>
</evidence>
<dbReference type="PRINTS" id="PR00080">
    <property type="entry name" value="SDRFAMILY"/>
</dbReference>
<protein>
    <submittedName>
        <fullName evidence="4">Uncharacterized protein</fullName>
    </submittedName>
</protein>
<keyword evidence="2" id="KW-0521">NADP</keyword>
<dbReference type="PANTHER" id="PTHR43618:SF13">
    <property type="entry name" value="CHAIN DEHYDROGENASE, PUTATIVE (AFU_ORTHOLOGUE AFUA_1G17650)-RELATED"/>
    <property type="match status" value="1"/>
</dbReference>
<name>A0A1V6Q4J1_9EURO</name>
<dbReference type="STRING" id="416450.A0A1V6Q4J1"/>
<keyword evidence="5" id="KW-1185">Reference proteome</keyword>
<organism evidence="4 5">
    <name type="scientific">Penicillium antarcticum</name>
    <dbReference type="NCBI Taxonomy" id="416450"/>
    <lineage>
        <taxon>Eukaryota</taxon>
        <taxon>Fungi</taxon>
        <taxon>Dikarya</taxon>
        <taxon>Ascomycota</taxon>
        <taxon>Pezizomycotina</taxon>
        <taxon>Eurotiomycetes</taxon>
        <taxon>Eurotiomycetidae</taxon>
        <taxon>Eurotiales</taxon>
        <taxon>Aspergillaceae</taxon>
        <taxon>Penicillium</taxon>
    </lineage>
</organism>
<dbReference type="Pfam" id="PF13561">
    <property type="entry name" value="adh_short_C2"/>
    <property type="match status" value="1"/>
</dbReference>
<gene>
    <name evidence="4" type="ORF">PENANT_c014G11376</name>
</gene>
<dbReference type="PRINTS" id="PR00081">
    <property type="entry name" value="GDHRDH"/>
</dbReference>
<dbReference type="Gene3D" id="3.40.50.720">
    <property type="entry name" value="NAD(P)-binding Rossmann-like Domain"/>
    <property type="match status" value="1"/>
</dbReference>
<comment type="caution">
    <text evidence="4">The sequence shown here is derived from an EMBL/GenBank/DDBJ whole genome shotgun (WGS) entry which is preliminary data.</text>
</comment>
<proteinExistence type="inferred from homology"/>
<dbReference type="GO" id="GO:0016491">
    <property type="term" value="F:oxidoreductase activity"/>
    <property type="evidence" value="ECO:0007669"/>
    <property type="project" value="UniProtKB-KW"/>
</dbReference>
<dbReference type="CDD" id="cd05233">
    <property type="entry name" value="SDR_c"/>
    <property type="match status" value="1"/>
</dbReference>
<dbReference type="InterPro" id="IPR002347">
    <property type="entry name" value="SDR_fam"/>
</dbReference>